<gene>
    <name evidence="4" type="ORF">Psch_01557</name>
</gene>
<name>A0A4Y7RH25_9FIRM</name>
<accession>A0A4Y7RH25</accession>
<protein>
    <submittedName>
        <fullName evidence="4">S-adenosyl-L-methionine-binding protein</fullName>
    </submittedName>
</protein>
<dbReference type="Pfam" id="PF01980">
    <property type="entry name" value="TrmO_N"/>
    <property type="match status" value="1"/>
</dbReference>
<evidence type="ECO:0000256" key="2">
    <source>
        <dbReference type="ARBA" id="ARBA00033753"/>
    </source>
</evidence>
<dbReference type="InterPro" id="IPR036414">
    <property type="entry name" value="YaeB_N_sf"/>
</dbReference>
<comment type="caution">
    <text evidence="4">The sequence shown here is derived from an EMBL/GenBank/DDBJ whole genome shotgun (WGS) entry which is preliminary data.</text>
</comment>
<dbReference type="InterPro" id="IPR003814">
    <property type="entry name" value="FmdEsu_dom"/>
</dbReference>
<dbReference type="EMBL" id="QFGA01000001">
    <property type="protein sequence ID" value="TEB08002.1"/>
    <property type="molecule type" value="Genomic_DNA"/>
</dbReference>
<comment type="similarity">
    <text evidence="2">Belongs to the tRNA methyltransferase O family.</text>
</comment>
<dbReference type="Gene3D" id="2.40.30.70">
    <property type="entry name" value="YaeB-like"/>
    <property type="match status" value="1"/>
</dbReference>
<keyword evidence="5" id="KW-1185">Reference proteome</keyword>
<dbReference type="CDD" id="cd09281">
    <property type="entry name" value="UPF0066"/>
    <property type="match status" value="1"/>
</dbReference>
<evidence type="ECO:0000256" key="1">
    <source>
        <dbReference type="ARBA" id="ARBA00022691"/>
    </source>
</evidence>
<organism evidence="4 5">
    <name type="scientific">Pelotomaculum schinkii</name>
    <dbReference type="NCBI Taxonomy" id="78350"/>
    <lineage>
        <taxon>Bacteria</taxon>
        <taxon>Bacillati</taxon>
        <taxon>Bacillota</taxon>
        <taxon>Clostridia</taxon>
        <taxon>Eubacteriales</taxon>
        <taxon>Desulfotomaculaceae</taxon>
        <taxon>Pelotomaculum</taxon>
    </lineage>
</organism>
<sequence>MCWKVNSYNETGVITIKPIGIVRSDFKALDQVPIIGGGSLIEVFPEYKRGLLRIEENSHLWLQLWFHKAKRDILSVVPGKVNPNLPEYGVFCLRAFSRPNPIALSLVRLDRVQDNLLFVSGLDALDGTPVLDIKPYYEQEIVFSPVTPYIRPLKREMRQEIFMKQALHHHQEECAGLLLGVRMALIADDYLGQLNSRGLNVTVNGSPCLADVVQGLSNARLANPPRFRYNESNDLEQSIWEKNGDCLTITAKQPTTHGEFFHADDNQIFTIRFTACPDLGERND</sequence>
<evidence type="ECO:0000259" key="3">
    <source>
        <dbReference type="PROSITE" id="PS51668"/>
    </source>
</evidence>
<dbReference type="NCBIfam" id="TIGR00104">
    <property type="entry name" value="tRNA_TsaA"/>
    <property type="match status" value="1"/>
</dbReference>
<dbReference type="PANTHER" id="PTHR12818:SF0">
    <property type="entry name" value="TRNA (ADENINE(37)-N6)-METHYLTRANSFERASE"/>
    <property type="match status" value="1"/>
</dbReference>
<evidence type="ECO:0000313" key="5">
    <source>
        <dbReference type="Proteomes" id="UP000298324"/>
    </source>
</evidence>
<dbReference type="InterPro" id="IPR040372">
    <property type="entry name" value="YaeB-like"/>
</dbReference>
<reference evidence="4 5" key="1">
    <citation type="journal article" date="2018" name="Environ. Microbiol.">
        <title>Novel energy conservation strategies and behaviour of Pelotomaculum schinkii driving syntrophic propionate catabolism.</title>
        <authorList>
            <person name="Hidalgo-Ahumada C.A.P."/>
            <person name="Nobu M.K."/>
            <person name="Narihiro T."/>
            <person name="Tamaki H."/>
            <person name="Liu W.T."/>
            <person name="Kamagata Y."/>
            <person name="Stams A.J.M."/>
            <person name="Imachi H."/>
            <person name="Sousa D.Z."/>
        </authorList>
    </citation>
    <scope>NUCLEOTIDE SEQUENCE [LARGE SCALE GENOMIC DNA]</scope>
    <source>
        <strain evidence="4 5">HH</strain>
    </source>
</reference>
<dbReference type="PROSITE" id="PS51668">
    <property type="entry name" value="TSAA_2"/>
    <property type="match status" value="1"/>
</dbReference>
<dbReference type="PANTHER" id="PTHR12818">
    <property type="entry name" value="TRNA (ADENINE(37)-N6)-METHYLTRANSFERASE"/>
    <property type="match status" value="1"/>
</dbReference>
<keyword evidence="1" id="KW-0949">S-adenosyl-L-methionine</keyword>
<feature type="domain" description="TsaA-like" evidence="3">
    <location>
        <begin position="16"/>
        <end position="145"/>
    </location>
</feature>
<proteinExistence type="inferred from homology"/>
<dbReference type="SUPFAM" id="SSF118196">
    <property type="entry name" value="YaeB-like"/>
    <property type="match status" value="1"/>
</dbReference>
<dbReference type="Gene3D" id="3.30.1330.130">
    <property type="match status" value="1"/>
</dbReference>
<dbReference type="Pfam" id="PF02663">
    <property type="entry name" value="FmdE"/>
    <property type="match status" value="1"/>
</dbReference>
<dbReference type="SUPFAM" id="SSF143555">
    <property type="entry name" value="FwdE-like"/>
    <property type="match status" value="1"/>
</dbReference>
<dbReference type="Proteomes" id="UP000298324">
    <property type="component" value="Unassembled WGS sequence"/>
</dbReference>
<dbReference type="AlphaFoldDB" id="A0A4Y7RH25"/>
<evidence type="ECO:0000313" key="4">
    <source>
        <dbReference type="EMBL" id="TEB08002.1"/>
    </source>
</evidence>
<dbReference type="InterPro" id="IPR023370">
    <property type="entry name" value="TrmO-like_N"/>
</dbReference>
<dbReference type="InterPro" id="IPR036413">
    <property type="entry name" value="YaeB-like_sf"/>
</dbReference>